<evidence type="ECO:0000313" key="18">
    <source>
        <dbReference type="EMBL" id="MFK4753234.1"/>
    </source>
</evidence>
<evidence type="ECO:0000256" key="5">
    <source>
        <dbReference type="ARBA" id="ARBA00022723"/>
    </source>
</evidence>
<protein>
    <recommendedName>
        <fullName evidence="13">8-oxo-dGTP diphosphatase</fullName>
        <ecNumber evidence="12">3.6.1.55</ecNumber>
    </recommendedName>
    <alternativeName>
        <fullName evidence="16">7,8-dihydro-8-oxoguanine-triphosphatase</fullName>
    </alternativeName>
    <alternativeName>
        <fullName evidence="15">Mutator protein MutT</fullName>
    </alternativeName>
    <alternativeName>
        <fullName evidence="14">dGTP pyrophosphohydrolase</fullName>
    </alternativeName>
</protein>
<dbReference type="PROSITE" id="PS00893">
    <property type="entry name" value="NUDIX_BOX"/>
    <property type="match status" value="1"/>
</dbReference>
<keyword evidence="8" id="KW-0460">Magnesium</keyword>
<evidence type="ECO:0000256" key="2">
    <source>
        <dbReference type="ARBA" id="ARBA00005582"/>
    </source>
</evidence>
<dbReference type="PRINTS" id="PR00502">
    <property type="entry name" value="NUDIXFAMILY"/>
</dbReference>
<evidence type="ECO:0000256" key="16">
    <source>
        <dbReference type="ARBA" id="ARBA00042798"/>
    </source>
</evidence>
<organism evidence="18 19">
    <name type="scientific">Oceanobacter antarcticus</name>
    <dbReference type="NCBI Taxonomy" id="3133425"/>
    <lineage>
        <taxon>Bacteria</taxon>
        <taxon>Pseudomonadati</taxon>
        <taxon>Pseudomonadota</taxon>
        <taxon>Gammaproteobacteria</taxon>
        <taxon>Oceanospirillales</taxon>
        <taxon>Oceanospirillaceae</taxon>
        <taxon>Oceanobacter</taxon>
    </lineage>
</organism>
<dbReference type="Gene3D" id="3.90.79.10">
    <property type="entry name" value="Nucleoside Triphosphate Pyrophosphohydrolase"/>
    <property type="match status" value="1"/>
</dbReference>
<keyword evidence="4" id="KW-0235">DNA replication</keyword>
<sequence length="144" mass="15560">MSHAAVVTEQLAVAVAVICNPQQQILIAKRPDHKHQGGLWEFPGGKIEAGETTAAALVRELDEELGLQLGNDSMLPLIEVCFDYPDKSVRLDVYWVEVTATEALQAHGAEGQPICWVGAADLASYNFPAANQPVLDATLGRLKR</sequence>
<evidence type="ECO:0000256" key="4">
    <source>
        <dbReference type="ARBA" id="ARBA00022705"/>
    </source>
</evidence>
<evidence type="ECO:0000259" key="17">
    <source>
        <dbReference type="PROSITE" id="PS51462"/>
    </source>
</evidence>
<evidence type="ECO:0000256" key="14">
    <source>
        <dbReference type="ARBA" id="ARBA00041592"/>
    </source>
</evidence>
<proteinExistence type="inferred from homology"/>
<dbReference type="PANTHER" id="PTHR47707">
    <property type="entry name" value="8-OXO-DGTP DIPHOSPHATASE"/>
    <property type="match status" value="1"/>
</dbReference>
<dbReference type="EC" id="3.6.1.55" evidence="12"/>
<evidence type="ECO:0000256" key="1">
    <source>
        <dbReference type="ARBA" id="ARBA00001946"/>
    </source>
</evidence>
<dbReference type="InterPro" id="IPR015797">
    <property type="entry name" value="NUDIX_hydrolase-like_dom_sf"/>
</dbReference>
<evidence type="ECO:0000256" key="9">
    <source>
        <dbReference type="ARBA" id="ARBA00023204"/>
    </source>
</evidence>
<keyword evidence="9" id="KW-0234">DNA repair</keyword>
<dbReference type="Pfam" id="PF14815">
    <property type="entry name" value="NUDIX_4"/>
    <property type="match status" value="1"/>
</dbReference>
<evidence type="ECO:0000256" key="15">
    <source>
        <dbReference type="ARBA" id="ARBA00041979"/>
    </source>
</evidence>
<gene>
    <name evidence="18" type="primary">mutT</name>
    <name evidence="18" type="ORF">WG929_12495</name>
</gene>
<dbReference type="CDD" id="cd03425">
    <property type="entry name" value="NUDIX_MutT_NudA_like"/>
    <property type="match status" value="1"/>
</dbReference>
<evidence type="ECO:0000256" key="13">
    <source>
        <dbReference type="ARBA" id="ARBA00040794"/>
    </source>
</evidence>
<comment type="caution">
    <text evidence="18">The sequence shown here is derived from an EMBL/GenBank/DDBJ whole genome shotgun (WGS) entry which is preliminary data.</text>
</comment>
<dbReference type="EMBL" id="JBBKTX010000014">
    <property type="protein sequence ID" value="MFK4753234.1"/>
    <property type="molecule type" value="Genomic_DNA"/>
</dbReference>
<evidence type="ECO:0000256" key="11">
    <source>
        <dbReference type="ARBA" id="ARBA00036904"/>
    </source>
</evidence>
<evidence type="ECO:0000256" key="10">
    <source>
        <dbReference type="ARBA" id="ARBA00035861"/>
    </source>
</evidence>
<dbReference type="InterPro" id="IPR020476">
    <property type="entry name" value="Nudix_hydrolase"/>
</dbReference>
<evidence type="ECO:0000256" key="6">
    <source>
        <dbReference type="ARBA" id="ARBA00022763"/>
    </source>
</evidence>
<keyword evidence="5" id="KW-0479">Metal-binding</keyword>
<dbReference type="InterPro" id="IPR029119">
    <property type="entry name" value="MutY_C"/>
</dbReference>
<evidence type="ECO:0000256" key="12">
    <source>
        <dbReference type="ARBA" id="ARBA00038905"/>
    </source>
</evidence>
<comment type="cofactor">
    <cofactor evidence="1">
        <name>Mg(2+)</name>
        <dbReference type="ChEBI" id="CHEBI:18420"/>
    </cofactor>
</comment>
<dbReference type="NCBIfam" id="TIGR00586">
    <property type="entry name" value="mutt"/>
    <property type="match status" value="1"/>
</dbReference>
<evidence type="ECO:0000313" key="19">
    <source>
        <dbReference type="Proteomes" id="UP001620597"/>
    </source>
</evidence>
<dbReference type="SUPFAM" id="SSF55811">
    <property type="entry name" value="Nudix"/>
    <property type="match status" value="1"/>
</dbReference>
<comment type="catalytic activity">
    <reaction evidence="11">
        <text>8-oxo-GTP + H2O = 8-oxo-GMP + diphosphate + H(+)</text>
        <dbReference type="Rhea" id="RHEA:67616"/>
        <dbReference type="ChEBI" id="CHEBI:15377"/>
        <dbReference type="ChEBI" id="CHEBI:15378"/>
        <dbReference type="ChEBI" id="CHEBI:33019"/>
        <dbReference type="ChEBI" id="CHEBI:143553"/>
        <dbReference type="ChEBI" id="CHEBI:145694"/>
    </reaction>
</comment>
<evidence type="ECO:0000256" key="8">
    <source>
        <dbReference type="ARBA" id="ARBA00022842"/>
    </source>
</evidence>
<keyword evidence="6" id="KW-0227">DNA damage</keyword>
<keyword evidence="19" id="KW-1185">Reference proteome</keyword>
<dbReference type="Proteomes" id="UP001620597">
    <property type="component" value="Unassembled WGS sequence"/>
</dbReference>
<name>A0ABW8NJZ6_9GAMM</name>
<dbReference type="GO" id="GO:0035539">
    <property type="term" value="F:8-oxo-7,8-dihydrodeoxyguanosine triphosphate pyrophosphatase activity"/>
    <property type="evidence" value="ECO:0007669"/>
    <property type="project" value="UniProtKB-EC"/>
</dbReference>
<reference evidence="18 19" key="1">
    <citation type="submission" date="2024-03" db="EMBL/GenBank/DDBJ databases">
        <title>High-quality draft genome sequence of Oceanobacter sp. wDCs-4.</title>
        <authorList>
            <person name="Dong C."/>
        </authorList>
    </citation>
    <scope>NUCLEOTIDE SEQUENCE [LARGE SCALE GENOMIC DNA]</scope>
    <source>
        <strain evidence="19">wDCs-4</strain>
    </source>
</reference>
<feature type="domain" description="Nudix hydrolase" evidence="17">
    <location>
        <begin position="8"/>
        <end position="142"/>
    </location>
</feature>
<keyword evidence="7 18" id="KW-0378">Hydrolase</keyword>
<dbReference type="PROSITE" id="PS51462">
    <property type="entry name" value="NUDIX"/>
    <property type="match status" value="1"/>
</dbReference>
<dbReference type="PANTHER" id="PTHR47707:SF1">
    <property type="entry name" value="NUDIX HYDROLASE FAMILY PROTEIN"/>
    <property type="match status" value="1"/>
</dbReference>
<evidence type="ECO:0000256" key="3">
    <source>
        <dbReference type="ARBA" id="ARBA00022457"/>
    </source>
</evidence>
<comment type="similarity">
    <text evidence="2">Belongs to the Nudix hydrolase family.</text>
</comment>
<dbReference type="InterPro" id="IPR000086">
    <property type="entry name" value="NUDIX_hydrolase_dom"/>
</dbReference>
<dbReference type="InterPro" id="IPR047127">
    <property type="entry name" value="MutT-like"/>
</dbReference>
<dbReference type="InterPro" id="IPR003561">
    <property type="entry name" value="Mutator_MutT"/>
</dbReference>
<comment type="catalytic activity">
    <reaction evidence="10">
        <text>8-oxo-dGTP + H2O = 8-oxo-dGMP + diphosphate + H(+)</text>
        <dbReference type="Rhea" id="RHEA:31575"/>
        <dbReference type="ChEBI" id="CHEBI:15377"/>
        <dbReference type="ChEBI" id="CHEBI:15378"/>
        <dbReference type="ChEBI" id="CHEBI:33019"/>
        <dbReference type="ChEBI" id="CHEBI:63224"/>
        <dbReference type="ChEBI" id="CHEBI:77896"/>
        <dbReference type="EC" id="3.6.1.55"/>
    </reaction>
</comment>
<evidence type="ECO:0000256" key="7">
    <source>
        <dbReference type="ARBA" id="ARBA00022801"/>
    </source>
</evidence>
<accession>A0ABW8NJZ6</accession>
<keyword evidence="3" id="KW-0515">Mutator protein</keyword>
<dbReference type="InterPro" id="IPR020084">
    <property type="entry name" value="NUDIX_hydrolase_CS"/>
</dbReference>